<evidence type="ECO:0000313" key="8">
    <source>
        <dbReference type="EMBL" id="ARJ41387.1"/>
    </source>
</evidence>
<dbReference type="GO" id="GO:1904047">
    <property type="term" value="F:S-adenosyl-L-methionine binding"/>
    <property type="evidence" value="ECO:0007669"/>
    <property type="project" value="TreeGrafter"/>
</dbReference>
<evidence type="ECO:0000313" key="9">
    <source>
        <dbReference type="Proteomes" id="UP000192900"/>
    </source>
</evidence>
<evidence type="ECO:0000256" key="4">
    <source>
        <dbReference type="ARBA" id="ARBA00022679"/>
    </source>
</evidence>
<dbReference type="AlphaFoldDB" id="A0A1W6B2S8"/>
<dbReference type="Gene3D" id="1.10.1020.10">
    <property type="entry name" value="Adenine-specific Methyltransferase, Domain 2"/>
    <property type="match status" value="1"/>
</dbReference>
<dbReference type="OrthoDB" id="9805629at2"/>
<keyword evidence="3 7" id="KW-0489">Methyltransferase</keyword>
<dbReference type="EMBL" id="CP019706">
    <property type="protein sequence ID" value="ARJ41387.1"/>
    <property type="molecule type" value="Genomic_DNA"/>
</dbReference>
<comment type="similarity">
    <text evidence="1 7">Belongs to the N(4)/N(6)-methyltransferase family.</text>
</comment>
<dbReference type="PROSITE" id="PS00092">
    <property type="entry name" value="N6_MTASE"/>
    <property type="match status" value="1"/>
</dbReference>
<name>A0A1W6B2S8_9GAMM</name>
<accession>A0A1W6B2S8</accession>
<dbReference type="Pfam" id="PF02086">
    <property type="entry name" value="MethyltransfD12"/>
    <property type="match status" value="1"/>
</dbReference>
<keyword evidence="5 7" id="KW-0949">S-adenosyl-L-methionine</keyword>
<dbReference type="NCBIfam" id="TIGR00571">
    <property type="entry name" value="dam"/>
    <property type="match status" value="1"/>
</dbReference>
<dbReference type="InterPro" id="IPR023095">
    <property type="entry name" value="Ade_MeTrfase_dom_2"/>
</dbReference>
<dbReference type="Gene3D" id="3.40.50.150">
    <property type="entry name" value="Vaccinia Virus protein VP39"/>
    <property type="match status" value="1"/>
</dbReference>
<dbReference type="RefSeq" id="WP_085068221.1">
    <property type="nucleotide sequence ID" value="NZ_CP019706.1"/>
</dbReference>
<comment type="catalytic activity">
    <reaction evidence="6 7">
        <text>a 2'-deoxyadenosine in DNA + S-adenosyl-L-methionine = an N(6)-methyl-2'-deoxyadenosine in DNA + S-adenosyl-L-homocysteine + H(+)</text>
        <dbReference type="Rhea" id="RHEA:15197"/>
        <dbReference type="Rhea" id="RHEA-COMP:12418"/>
        <dbReference type="Rhea" id="RHEA-COMP:12419"/>
        <dbReference type="ChEBI" id="CHEBI:15378"/>
        <dbReference type="ChEBI" id="CHEBI:57856"/>
        <dbReference type="ChEBI" id="CHEBI:59789"/>
        <dbReference type="ChEBI" id="CHEBI:90615"/>
        <dbReference type="ChEBI" id="CHEBI:90616"/>
        <dbReference type="EC" id="2.1.1.72"/>
    </reaction>
</comment>
<dbReference type="Proteomes" id="UP000192900">
    <property type="component" value="Chromosome"/>
</dbReference>
<evidence type="ECO:0000256" key="3">
    <source>
        <dbReference type="ARBA" id="ARBA00022603"/>
    </source>
</evidence>
<reference evidence="8 9" key="1">
    <citation type="submission" date="2017-02" db="EMBL/GenBank/DDBJ databases">
        <title>Complete genome sequence of the drought resistance-promoting endophyte Pantoea alhagi LTYR-11Z.</title>
        <authorList>
            <person name="Zhang L."/>
        </authorList>
    </citation>
    <scope>NUCLEOTIDE SEQUENCE [LARGE SCALE GENOMIC DNA]</scope>
    <source>
        <strain evidence="8 9">LTYR-11Z</strain>
    </source>
</reference>
<organism evidence="8 9">
    <name type="scientific">Pantoea alhagi</name>
    <dbReference type="NCBI Taxonomy" id="1891675"/>
    <lineage>
        <taxon>Bacteria</taxon>
        <taxon>Pseudomonadati</taxon>
        <taxon>Pseudomonadota</taxon>
        <taxon>Gammaproteobacteria</taxon>
        <taxon>Enterobacterales</taxon>
        <taxon>Erwiniaceae</taxon>
        <taxon>Pantoea</taxon>
    </lineage>
</organism>
<keyword evidence="4 7" id="KW-0808">Transferase</keyword>
<dbReference type="InterPro" id="IPR012327">
    <property type="entry name" value="MeTrfase_D12"/>
</dbReference>
<evidence type="ECO:0000256" key="5">
    <source>
        <dbReference type="ARBA" id="ARBA00022691"/>
    </source>
</evidence>
<dbReference type="PANTHER" id="PTHR30481">
    <property type="entry name" value="DNA ADENINE METHYLASE"/>
    <property type="match status" value="1"/>
</dbReference>
<dbReference type="GO" id="GO:0006298">
    <property type="term" value="P:mismatch repair"/>
    <property type="evidence" value="ECO:0007669"/>
    <property type="project" value="TreeGrafter"/>
</dbReference>
<sequence length="299" mass="33851">MKTIPHPIPYQGSKRKLAPVIYSVIPRNIRCFYEPFAGSAAMTLFMADNNAAERFVVGDKFPSIIKLWEMIVNNPHQVIDEYSTIWMGFDGENHNYFNEVRELYNETQNPVALLYLVCRCVKNAVRFNAKGKFTQSADKRRKGMAPEKMALAIEGASKLLKGRVEFRVGDWKTTSQDAESQDFVYMDPPYLGTSVGKDKRYHEQLEVDSLVSGLELLNERNIRFALSYDGMTGDKEYGPALPEHLSMSRLLINAGQSSQATLNGLKAETVESLYLSSNIKAPIKTRLNLRNTSQEELFS</sequence>
<protein>
    <recommendedName>
        <fullName evidence="2 7">Site-specific DNA-methyltransferase (adenine-specific)</fullName>
        <ecNumber evidence="2 7">2.1.1.72</ecNumber>
    </recommendedName>
</protein>
<evidence type="ECO:0000256" key="7">
    <source>
        <dbReference type="RuleBase" id="RU361257"/>
    </source>
</evidence>
<keyword evidence="9" id="KW-1185">Reference proteome</keyword>
<dbReference type="InterPro" id="IPR029063">
    <property type="entry name" value="SAM-dependent_MTases_sf"/>
</dbReference>
<evidence type="ECO:0000256" key="2">
    <source>
        <dbReference type="ARBA" id="ARBA00011900"/>
    </source>
</evidence>
<dbReference type="STRING" id="1891675.B1H58_04770"/>
<dbReference type="GO" id="GO:0043565">
    <property type="term" value="F:sequence-specific DNA binding"/>
    <property type="evidence" value="ECO:0007669"/>
    <property type="project" value="TreeGrafter"/>
</dbReference>
<dbReference type="REBASE" id="197239">
    <property type="entry name" value="M.Pal11ZORF4770P"/>
</dbReference>
<dbReference type="GO" id="GO:0009007">
    <property type="term" value="F:site-specific DNA-methyltransferase (adenine-specific) activity"/>
    <property type="evidence" value="ECO:0007669"/>
    <property type="project" value="UniProtKB-UniRule"/>
</dbReference>
<dbReference type="EC" id="2.1.1.72" evidence="2 7"/>
<dbReference type="KEGG" id="palh:B1H58_04770"/>
<evidence type="ECO:0000256" key="1">
    <source>
        <dbReference type="ARBA" id="ARBA00006594"/>
    </source>
</evidence>
<dbReference type="GO" id="GO:0032259">
    <property type="term" value="P:methylation"/>
    <property type="evidence" value="ECO:0007669"/>
    <property type="project" value="UniProtKB-KW"/>
</dbReference>
<dbReference type="InterPro" id="IPR012263">
    <property type="entry name" value="M_m6A_EcoRV"/>
</dbReference>
<dbReference type="GO" id="GO:0009307">
    <property type="term" value="P:DNA restriction-modification system"/>
    <property type="evidence" value="ECO:0007669"/>
    <property type="project" value="InterPro"/>
</dbReference>
<dbReference type="SUPFAM" id="SSF53335">
    <property type="entry name" value="S-adenosyl-L-methionine-dependent methyltransferases"/>
    <property type="match status" value="1"/>
</dbReference>
<dbReference type="PIRSF" id="PIRSF000398">
    <property type="entry name" value="M_m6A_EcoRV"/>
    <property type="match status" value="1"/>
</dbReference>
<dbReference type="PRINTS" id="PR00505">
    <property type="entry name" value="D12N6MTFRASE"/>
</dbReference>
<proteinExistence type="inferred from homology"/>
<dbReference type="InterPro" id="IPR002052">
    <property type="entry name" value="DNA_methylase_N6_adenine_CS"/>
</dbReference>
<evidence type="ECO:0000256" key="6">
    <source>
        <dbReference type="ARBA" id="ARBA00047942"/>
    </source>
</evidence>
<dbReference type="PANTHER" id="PTHR30481:SF3">
    <property type="entry name" value="DNA ADENINE METHYLASE"/>
    <property type="match status" value="1"/>
</dbReference>
<gene>
    <name evidence="8" type="ORF">B1H58_04770</name>
</gene>